<dbReference type="PhylomeDB" id="B4GTG3"/>
<protein>
    <submittedName>
        <fullName evidence="3">GL14277</fullName>
    </submittedName>
</protein>
<proteinExistence type="predicted"/>
<gene>
    <name evidence="3" type="primary">Dper\GL14277</name>
    <name evidence="3" type="ORF">Dper_GL14277</name>
</gene>
<evidence type="ECO:0000313" key="4">
    <source>
        <dbReference type="Proteomes" id="UP000008744"/>
    </source>
</evidence>
<keyword evidence="2" id="KW-0732">Signal</keyword>
<name>B4GTG3_DROPE</name>
<dbReference type="AlphaFoldDB" id="B4GTG3"/>
<feature type="compositionally biased region" description="Acidic residues" evidence="1">
    <location>
        <begin position="293"/>
        <end position="310"/>
    </location>
</feature>
<dbReference type="OMA" id="LFDCQPP"/>
<dbReference type="Proteomes" id="UP000008744">
    <property type="component" value="Unassembled WGS sequence"/>
</dbReference>
<feature type="compositionally biased region" description="Low complexity" evidence="1">
    <location>
        <begin position="311"/>
        <end position="337"/>
    </location>
</feature>
<evidence type="ECO:0000313" key="3">
    <source>
        <dbReference type="EMBL" id="EDW25833.1"/>
    </source>
</evidence>
<feature type="region of interest" description="Disordered" evidence="1">
    <location>
        <begin position="259"/>
        <end position="339"/>
    </location>
</feature>
<organism evidence="4">
    <name type="scientific">Drosophila persimilis</name>
    <name type="common">Fruit fly</name>
    <dbReference type="NCBI Taxonomy" id="7234"/>
    <lineage>
        <taxon>Eukaryota</taxon>
        <taxon>Metazoa</taxon>
        <taxon>Ecdysozoa</taxon>
        <taxon>Arthropoda</taxon>
        <taxon>Hexapoda</taxon>
        <taxon>Insecta</taxon>
        <taxon>Pterygota</taxon>
        <taxon>Neoptera</taxon>
        <taxon>Endopterygota</taxon>
        <taxon>Diptera</taxon>
        <taxon>Brachycera</taxon>
        <taxon>Muscomorpha</taxon>
        <taxon>Ephydroidea</taxon>
        <taxon>Drosophilidae</taxon>
        <taxon>Drosophila</taxon>
        <taxon>Sophophora</taxon>
    </lineage>
</organism>
<feature type="compositionally biased region" description="Basic and acidic residues" evidence="1">
    <location>
        <begin position="281"/>
        <end position="292"/>
    </location>
</feature>
<dbReference type="HOGENOM" id="CLU_702604_0_0_1"/>
<keyword evidence="4" id="KW-1185">Reference proteome</keyword>
<evidence type="ECO:0000256" key="1">
    <source>
        <dbReference type="SAM" id="MobiDB-lite"/>
    </source>
</evidence>
<accession>B4GTG3</accession>
<dbReference type="EMBL" id="CH479190">
    <property type="protein sequence ID" value="EDW25833.1"/>
    <property type="molecule type" value="Genomic_DNA"/>
</dbReference>
<feature type="region of interest" description="Disordered" evidence="1">
    <location>
        <begin position="102"/>
        <end position="137"/>
    </location>
</feature>
<feature type="chain" id="PRO_5002807554" evidence="2">
    <location>
        <begin position="17"/>
        <end position="413"/>
    </location>
</feature>
<dbReference type="KEGG" id="dpe:6596775"/>
<evidence type="ECO:0000256" key="2">
    <source>
        <dbReference type="SAM" id="SignalP"/>
    </source>
</evidence>
<dbReference type="eggNOG" id="ENOG502TERP">
    <property type="taxonomic scope" value="Eukaryota"/>
</dbReference>
<feature type="signal peptide" evidence="2">
    <location>
        <begin position="1"/>
        <end position="16"/>
    </location>
</feature>
<dbReference type="OrthoDB" id="8052577at2759"/>
<sequence length="413" mass="44922">METFLVLGLCFILYEALDFFQGCIHSNTPTPSDQIEAYRRELDEQRQQQQQEQFLAGLTPLLGAQFAAAAAAAAAAASSGSQSTLGSTTATPTASTASVISDSYDQDTHSHSQEAQQQQQQQQQHSLSTPGLFRPAALGYYDPEDPLHATSSLPRDFYYLQQQQLKNKASAKSLLSKFSSTNSDNRIYPEAGASTGHSLLGGAVITHQPLPVVPPTEASSSSLFDCQPPAVAPHQLQAPSPLLLELKRAIISHQSHAHTVLDEDDEELIGSDNGCPQCEEEEHHQQQQRQEELYDNEQEEEDDEDEEEDLSYNSNSNSNSNSRASSTHGTTTTVHSSEPNISALLPRIHHIAIDDIDIGTATGASASSNGHSDSISGCGLAATSHADFREIECERLRRKCVSVKRIYSISEKF</sequence>
<reference evidence="3 4" key="1">
    <citation type="journal article" date="2007" name="Nature">
        <title>Evolution of genes and genomes on the Drosophila phylogeny.</title>
        <authorList>
            <consortium name="Drosophila 12 Genomes Consortium"/>
            <person name="Clark A.G."/>
            <person name="Eisen M.B."/>
            <person name="Smith D.R."/>
            <person name="Bergman C.M."/>
            <person name="Oliver B."/>
            <person name="Markow T.A."/>
            <person name="Kaufman T.C."/>
            <person name="Kellis M."/>
            <person name="Gelbart W."/>
            <person name="Iyer V.N."/>
            <person name="Pollard D.A."/>
            <person name="Sackton T.B."/>
            <person name="Larracuente A.M."/>
            <person name="Singh N.D."/>
            <person name="Abad J.P."/>
            <person name="Abt D.N."/>
            <person name="Adryan B."/>
            <person name="Aguade M."/>
            <person name="Akashi H."/>
            <person name="Anderson W.W."/>
            <person name="Aquadro C.F."/>
            <person name="Ardell D.H."/>
            <person name="Arguello R."/>
            <person name="Artieri C.G."/>
            <person name="Barbash D.A."/>
            <person name="Barker D."/>
            <person name="Barsanti P."/>
            <person name="Batterham P."/>
            <person name="Batzoglou S."/>
            <person name="Begun D."/>
            <person name="Bhutkar A."/>
            <person name="Blanco E."/>
            <person name="Bosak S.A."/>
            <person name="Bradley R.K."/>
            <person name="Brand A.D."/>
            <person name="Brent M.R."/>
            <person name="Brooks A.N."/>
            <person name="Brown R.H."/>
            <person name="Butlin R.K."/>
            <person name="Caggese C."/>
            <person name="Calvi B.R."/>
            <person name="Bernardo de Carvalho A."/>
            <person name="Caspi A."/>
            <person name="Castrezana S."/>
            <person name="Celniker S.E."/>
            <person name="Chang J.L."/>
            <person name="Chapple C."/>
            <person name="Chatterji S."/>
            <person name="Chinwalla A."/>
            <person name="Civetta A."/>
            <person name="Clifton S.W."/>
            <person name="Comeron J.M."/>
            <person name="Costello J.C."/>
            <person name="Coyne J.A."/>
            <person name="Daub J."/>
            <person name="David R.G."/>
            <person name="Delcher A.L."/>
            <person name="Delehaunty K."/>
            <person name="Do C.B."/>
            <person name="Ebling H."/>
            <person name="Edwards K."/>
            <person name="Eickbush T."/>
            <person name="Evans J.D."/>
            <person name="Filipski A."/>
            <person name="Findeiss S."/>
            <person name="Freyhult E."/>
            <person name="Fulton L."/>
            <person name="Fulton R."/>
            <person name="Garcia A.C."/>
            <person name="Gardiner A."/>
            <person name="Garfield D.A."/>
            <person name="Garvin B.E."/>
            <person name="Gibson G."/>
            <person name="Gilbert D."/>
            <person name="Gnerre S."/>
            <person name="Godfrey J."/>
            <person name="Good R."/>
            <person name="Gotea V."/>
            <person name="Gravely B."/>
            <person name="Greenberg A.J."/>
            <person name="Griffiths-Jones S."/>
            <person name="Gross S."/>
            <person name="Guigo R."/>
            <person name="Gustafson E.A."/>
            <person name="Haerty W."/>
            <person name="Hahn M.W."/>
            <person name="Halligan D.L."/>
            <person name="Halpern A.L."/>
            <person name="Halter G.M."/>
            <person name="Han M.V."/>
            <person name="Heger A."/>
            <person name="Hillier L."/>
            <person name="Hinrichs A.S."/>
            <person name="Holmes I."/>
            <person name="Hoskins R.A."/>
            <person name="Hubisz M.J."/>
            <person name="Hultmark D."/>
            <person name="Huntley M.A."/>
            <person name="Jaffe D.B."/>
            <person name="Jagadeeshan S."/>
            <person name="Jeck W.R."/>
            <person name="Johnson J."/>
            <person name="Jones C.D."/>
            <person name="Jordan W.C."/>
            <person name="Karpen G.H."/>
            <person name="Kataoka E."/>
            <person name="Keightley P.D."/>
            <person name="Kheradpour P."/>
            <person name="Kirkness E.F."/>
            <person name="Koerich L.B."/>
            <person name="Kristiansen K."/>
            <person name="Kudrna D."/>
            <person name="Kulathinal R.J."/>
            <person name="Kumar S."/>
            <person name="Kwok R."/>
            <person name="Lander E."/>
            <person name="Langley C.H."/>
            <person name="Lapoint R."/>
            <person name="Lazzaro B.P."/>
            <person name="Lee S.J."/>
            <person name="Levesque L."/>
            <person name="Li R."/>
            <person name="Lin C.F."/>
            <person name="Lin M.F."/>
            <person name="Lindblad-Toh K."/>
            <person name="Llopart A."/>
            <person name="Long M."/>
            <person name="Low L."/>
            <person name="Lozovsky E."/>
            <person name="Lu J."/>
            <person name="Luo M."/>
            <person name="Machado C.A."/>
            <person name="Makalowski W."/>
            <person name="Marzo M."/>
            <person name="Matsuda M."/>
            <person name="Matzkin L."/>
            <person name="McAllister B."/>
            <person name="McBride C.S."/>
            <person name="McKernan B."/>
            <person name="McKernan K."/>
            <person name="Mendez-Lago M."/>
            <person name="Minx P."/>
            <person name="Mollenhauer M.U."/>
            <person name="Montooth K."/>
            <person name="Mount S.M."/>
            <person name="Mu X."/>
            <person name="Myers E."/>
            <person name="Negre B."/>
            <person name="Newfeld S."/>
            <person name="Nielsen R."/>
            <person name="Noor M.A."/>
            <person name="O'Grady P."/>
            <person name="Pachter L."/>
            <person name="Papaceit M."/>
            <person name="Parisi M.J."/>
            <person name="Parisi M."/>
            <person name="Parts L."/>
            <person name="Pedersen J.S."/>
            <person name="Pesole G."/>
            <person name="Phillippy A.M."/>
            <person name="Ponting C.P."/>
            <person name="Pop M."/>
            <person name="Porcelli D."/>
            <person name="Powell J.R."/>
            <person name="Prohaska S."/>
            <person name="Pruitt K."/>
            <person name="Puig M."/>
            <person name="Quesneville H."/>
            <person name="Ram K.R."/>
            <person name="Rand D."/>
            <person name="Rasmussen M.D."/>
            <person name="Reed L.K."/>
            <person name="Reenan R."/>
            <person name="Reily A."/>
            <person name="Remington K.A."/>
            <person name="Rieger T.T."/>
            <person name="Ritchie M.G."/>
            <person name="Robin C."/>
            <person name="Rogers Y.H."/>
            <person name="Rohde C."/>
            <person name="Rozas J."/>
            <person name="Rubenfield M.J."/>
            <person name="Ruiz A."/>
            <person name="Russo S."/>
            <person name="Salzberg S.L."/>
            <person name="Sanchez-Gracia A."/>
            <person name="Saranga D.J."/>
            <person name="Sato H."/>
            <person name="Schaeffer S.W."/>
            <person name="Schatz M.C."/>
            <person name="Schlenke T."/>
            <person name="Schwartz R."/>
            <person name="Segarra C."/>
            <person name="Singh R.S."/>
            <person name="Sirot L."/>
            <person name="Sirota M."/>
            <person name="Sisneros N.B."/>
            <person name="Smith C.D."/>
            <person name="Smith T.F."/>
            <person name="Spieth J."/>
            <person name="Stage D.E."/>
            <person name="Stark A."/>
            <person name="Stephan W."/>
            <person name="Strausberg R.L."/>
            <person name="Strempel S."/>
            <person name="Sturgill D."/>
            <person name="Sutton G."/>
            <person name="Sutton G.G."/>
            <person name="Tao W."/>
            <person name="Teichmann S."/>
            <person name="Tobari Y.N."/>
            <person name="Tomimura Y."/>
            <person name="Tsolas J.M."/>
            <person name="Valente V.L."/>
            <person name="Venter E."/>
            <person name="Venter J.C."/>
            <person name="Vicario S."/>
            <person name="Vieira F.G."/>
            <person name="Vilella A.J."/>
            <person name="Villasante A."/>
            <person name="Walenz B."/>
            <person name="Wang J."/>
            <person name="Wasserman M."/>
            <person name="Watts T."/>
            <person name="Wilson D."/>
            <person name="Wilson R.K."/>
            <person name="Wing R.A."/>
            <person name="Wolfner M.F."/>
            <person name="Wong A."/>
            <person name="Wong G.K."/>
            <person name="Wu C.I."/>
            <person name="Wu G."/>
            <person name="Yamamoto D."/>
            <person name="Yang H.P."/>
            <person name="Yang S.P."/>
            <person name="Yorke J.A."/>
            <person name="Yoshida K."/>
            <person name="Zdobnov E."/>
            <person name="Zhang P."/>
            <person name="Zhang Y."/>
            <person name="Zimin A.V."/>
            <person name="Baldwin J."/>
            <person name="Abdouelleil A."/>
            <person name="Abdulkadir J."/>
            <person name="Abebe A."/>
            <person name="Abera B."/>
            <person name="Abreu J."/>
            <person name="Acer S.C."/>
            <person name="Aftuck L."/>
            <person name="Alexander A."/>
            <person name="An P."/>
            <person name="Anderson E."/>
            <person name="Anderson S."/>
            <person name="Arachi H."/>
            <person name="Azer M."/>
            <person name="Bachantsang P."/>
            <person name="Barry A."/>
            <person name="Bayul T."/>
            <person name="Berlin A."/>
            <person name="Bessette D."/>
            <person name="Bloom T."/>
            <person name="Blye J."/>
            <person name="Boguslavskiy L."/>
            <person name="Bonnet C."/>
            <person name="Boukhgalter B."/>
            <person name="Bourzgui I."/>
            <person name="Brown A."/>
            <person name="Cahill P."/>
            <person name="Channer S."/>
            <person name="Cheshatsang Y."/>
            <person name="Chuda L."/>
            <person name="Citroen M."/>
            <person name="Collymore A."/>
            <person name="Cooke P."/>
            <person name="Costello M."/>
            <person name="D'Aco K."/>
            <person name="Daza R."/>
            <person name="De Haan G."/>
            <person name="DeGray S."/>
            <person name="DeMaso C."/>
            <person name="Dhargay N."/>
            <person name="Dooley K."/>
            <person name="Dooley E."/>
            <person name="Doricent M."/>
            <person name="Dorje P."/>
            <person name="Dorjee K."/>
            <person name="Dupes A."/>
            <person name="Elong R."/>
            <person name="Falk J."/>
            <person name="Farina A."/>
            <person name="Faro S."/>
            <person name="Ferguson D."/>
            <person name="Fisher S."/>
            <person name="Foley C.D."/>
            <person name="Franke A."/>
            <person name="Friedrich D."/>
            <person name="Gadbois L."/>
            <person name="Gearin G."/>
            <person name="Gearin C.R."/>
            <person name="Giannoukos G."/>
            <person name="Goode T."/>
            <person name="Graham J."/>
            <person name="Grandbois E."/>
            <person name="Grewal S."/>
            <person name="Gyaltsen K."/>
            <person name="Hafez N."/>
            <person name="Hagos B."/>
            <person name="Hall J."/>
            <person name="Henson C."/>
            <person name="Hollinger A."/>
            <person name="Honan T."/>
            <person name="Huard M.D."/>
            <person name="Hughes L."/>
            <person name="Hurhula B."/>
            <person name="Husby M.E."/>
            <person name="Kamat A."/>
            <person name="Kanga B."/>
            <person name="Kashin S."/>
            <person name="Khazanovich D."/>
            <person name="Kisner P."/>
            <person name="Lance K."/>
            <person name="Lara M."/>
            <person name="Lee W."/>
            <person name="Lennon N."/>
            <person name="Letendre F."/>
            <person name="LeVine R."/>
            <person name="Lipovsky A."/>
            <person name="Liu X."/>
            <person name="Liu J."/>
            <person name="Liu S."/>
            <person name="Lokyitsang T."/>
            <person name="Lokyitsang Y."/>
            <person name="Lubonja R."/>
            <person name="Lui A."/>
            <person name="MacDonald P."/>
            <person name="Magnisalis V."/>
            <person name="Maru K."/>
            <person name="Matthews C."/>
            <person name="McCusker W."/>
            <person name="McDonough S."/>
            <person name="Mehta T."/>
            <person name="Meldrim J."/>
            <person name="Meneus L."/>
            <person name="Mihai O."/>
            <person name="Mihalev A."/>
            <person name="Mihova T."/>
            <person name="Mittelman R."/>
            <person name="Mlenga V."/>
            <person name="Montmayeur A."/>
            <person name="Mulrain L."/>
            <person name="Navidi A."/>
            <person name="Naylor J."/>
            <person name="Negash T."/>
            <person name="Nguyen T."/>
            <person name="Nguyen N."/>
            <person name="Nicol R."/>
            <person name="Norbu C."/>
            <person name="Norbu N."/>
            <person name="Novod N."/>
            <person name="O'Neill B."/>
            <person name="Osman S."/>
            <person name="Markiewicz E."/>
            <person name="Oyono O.L."/>
            <person name="Patti C."/>
            <person name="Phunkhang P."/>
            <person name="Pierre F."/>
            <person name="Priest M."/>
            <person name="Raghuraman S."/>
            <person name="Rege F."/>
            <person name="Reyes R."/>
            <person name="Rise C."/>
            <person name="Rogov P."/>
            <person name="Ross K."/>
            <person name="Ryan E."/>
            <person name="Settipalli S."/>
            <person name="Shea T."/>
            <person name="Sherpa N."/>
            <person name="Shi L."/>
            <person name="Shih D."/>
            <person name="Sparrow T."/>
            <person name="Spaulding J."/>
            <person name="Stalker J."/>
            <person name="Stange-Thomann N."/>
            <person name="Stavropoulos S."/>
            <person name="Stone C."/>
            <person name="Strader C."/>
            <person name="Tesfaye S."/>
            <person name="Thomson T."/>
            <person name="Thoulutsang Y."/>
            <person name="Thoulutsang D."/>
            <person name="Topham K."/>
            <person name="Topping I."/>
            <person name="Tsamla T."/>
            <person name="Vassiliev H."/>
            <person name="Vo A."/>
            <person name="Wangchuk T."/>
            <person name="Wangdi T."/>
            <person name="Weiand M."/>
            <person name="Wilkinson J."/>
            <person name="Wilson A."/>
            <person name="Yadav S."/>
            <person name="Young G."/>
            <person name="Yu Q."/>
            <person name="Zembek L."/>
            <person name="Zhong D."/>
            <person name="Zimmer A."/>
            <person name="Zwirko Z."/>
            <person name="Jaffe D.B."/>
            <person name="Alvarez P."/>
            <person name="Brockman W."/>
            <person name="Butler J."/>
            <person name="Chin C."/>
            <person name="Gnerre S."/>
            <person name="Grabherr M."/>
            <person name="Kleber M."/>
            <person name="Mauceli E."/>
            <person name="MacCallum I."/>
        </authorList>
    </citation>
    <scope>NUCLEOTIDE SEQUENCE [LARGE SCALE GENOMIC DNA]</scope>
    <source>
        <strain evidence="4">MSH-3 / Tucson 14011-0111.49</strain>
    </source>
</reference>